<organism evidence="2 3">
    <name type="scientific">Candidatus Nomurabacteria bacterium RIFCSPLOWO2_12_FULL_44_11</name>
    <dbReference type="NCBI Taxonomy" id="1801796"/>
    <lineage>
        <taxon>Bacteria</taxon>
        <taxon>Candidatus Nomuraibacteriota</taxon>
    </lineage>
</organism>
<accession>A0A1F6Y5V6</accession>
<protein>
    <submittedName>
        <fullName evidence="2">Uncharacterized protein</fullName>
    </submittedName>
</protein>
<keyword evidence="1" id="KW-0812">Transmembrane</keyword>
<evidence type="ECO:0000256" key="1">
    <source>
        <dbReference type="SAM" id="Phobius"/>
    </source>
</evidence>
<gene>
    <name evidence="2" type="ORF">A3G53_00960</name>
</gene>
<evidence type="ECO:0000313" key="3">
    <source>
        <dbReference type="Proteomes" id="UP000178645"/>
    </source>
</evidence>
<reference evidence="2 3" key="1">
    <citation type="journal article" date="2016" name="Nat. Commun.">
        <title>Thousands of microbial genomes shed light on interconnected biogeochemical processes in an aquifer system.</title>
        <authorList>
            <person name="Anantharaman K."/>
            <person name="Brown C.T."/>
            <person name="Hug L.A."/>
            <person name="Sharon I."/>
            <person name="Castelle C.J."/>
            <person name="Probst A.J."/>
            <person name="Thomas B.C."/>
            <person name="Singh A."/>
            <person name="Wilkins M.J."/>
            <person name="Karaoz U."/>
            <person name="Brodie E.L."/>
            <person name="Williams K.H."/>
            <person name="Hubbard S.S."/>
            <person name="Banfield J.F."/>
        </authorList>
    </citation>
    <scope>NUCLEOTIDE SEQUENCE [LARGE SCALE GENOMIC DNA]</scope>
</reference>
<dbReference type="AlphaFoldDB" id="A0A1F6Y5V6"/>
<name>A0A1F6Y5V6_9BACT</name>
<evidence type="ECO:0000313" key="2">
    <source>
        <dbReference type="EMBL" id="OGJ01767.1"/>
    </source>
</evidence>
<comment type="caution">
    <text evidence="2">The sequence shown here is derived from an EMBL/GenBank/DDBJ whole genome shotgun (WGS) entry which is preliminary data.</text>
</comment>
<dbReference type="Proteomes" id="UP000178645">
    <property type="component" value="Unassembled WGS sequence"/>
</dbReference>
<proteinExistence type="predicted"/>
<feature type="transmembrane region" description="Helical" evidence="1">
    <location>
        <begin position="12"/>
        <end position="31"/>
    </location>
</feature>
<keyword evidence="1" id="KW-0472">Membrane</keyword>
<dbReference type="EMBL" id="MFVU01000018">
    <property type="protein sequence ID" value="OGJ01767.1"/>
    <property type="molecule type" value="Genomic_DNA"/>
</dbReference>
<sequence>METDTGHKLNPLYVLIVVVVLGGLAYLLIVFKINTPYQVITPDNYPEGAKISLYQGLPPGFPSDVILEDKELDYSGSVKSADGRTRTTVSYISDSTLSNLVEIYQTSLRANGWEVSVLASSPKMAIIKVLKGQKQVLISLAPLQDKVMLTFRYEN</sequence>
<keyword evidence="1" id="KW-1133">Transmembrane helix</keyword>